<proteinExistence type="predicted"/>
<protein>
    <submittedName>
        <fullName evidence="2 3">Uncharacterized protein</fullName>
    </submittedName>
</protein>
<evidence type="ECO:0000313" key="3">
    <source>
        <dbReference type="EnsemblPlants" id="PAC:32904121.CDS.1"/>
    </source>
</evidence>
<dbReference type="Gramene" id="Pp3c22_17844V3.1">
    <property type="protein sequence ID" value="PAC:32904121.CDS.1"/>
    <property type="gene ID" value="Pp3c22_17844"/>
</dbReference>
<dbReference type="AlphaFoldDB" id="A0A2K1INX5"/>
<feature type="transmembrane region" description="Helical" evidence="1">
    <location>
        <begin position="77"/>
        <end position="97"/>
    </location>
</feature>
<accession>A0A2K1INX5</accession>
<keyword evidence="1" id="KW-0812">Transmembrane</keyword>
<organism evidence="2">
    <name type="scientific">Physcomitrium patens</name>
    <name type="common">Spreading-leaved earth moss</name>
    <name type="synonym">Physcomitrella patens</name>
    <dbReference type="NCBI Taxonomy" id="3218"/>
    <lineage>
        <taxon>Eukaryota</taxon>
        <taxon>Viridiplantae</taxon>
        <taxon>Streptophyta</taxon>
        <taxon>Embryophyta</taxon>
        <taxon>Bryophyta</taxon>
        <taxon>Bryophytina</taxon>
        <taxon>Bryopsida</taxon>
        <taxon>Funariidae</taxon>
        <taxon>Funariales</taxon>
        <taxon>Funariaceae</taxon>
        <taxon>Physcomitrium</taxon>
    </lineage>
</organism>
<dbReference type="InParanoid" id="A0A2K1INX5"/>
<name>A0A2K1INX5_PHYPA</name>
<feature type="transmembrane region" description="Helical" evidence="1">
    <location>
        <begin position="15"/>
        <end position="37"/>
    </location>
</feature>
<evidence type="ECO:0000256" key="1">
    <source>
        <dbReference type="SAM" id="Phobius"/>
    </source>
</evidence>
<dbReference type="EMBL" id="ABEU02000022">
    <property type="protein sequence ID" value="PNR30974.1"/>
    <property type="molecule type" value="Genomic_DNA"/>
</dbReference>
<dbReference type="Proteomes" id="UP000006727">
    <property type="component" value="Chromosome 22"/>
</dbReference>
<sequence>MLLDLVEGSPLLPGLLWSAYISCCCVSATHVLLWVIAAAEPPSLTHARMRLGCVVVLFILLRSSLSSCDSGWVCGVLSLRAAIRLWVCLKVFIVLFVR</sequence>
<dbReference type="EnsemblPlants" id="Pp3c22_17844V3.1">
    <property type="protein sequence ID" value="PAC:32904121.CDS.1"/>
    <property type="gene ID" value="Pp3c22_17844"/>
</dbReference>
<reference evidence="2 4" key="1">
    <citation type="journal article" date="2008" name="Science">
        <title>The Physcomitrella genome reveals evolutionary insights into the conquest of land by plants.</title>
        <authorList>
            <person name="Rensing S."/>
            <person name="Lang D."/>
            <person name="Zimmer A."/>
            <person name="Terry A."/>
            <person name="Salamov A."/>
            <person name="Shapiro H."/>
            <person name="Nishiyama T."/>
            <person name="Perroud P.-F."/>
            <person name="Lindquist E."/>
            <person name="Kamisugi Y."/>
            <person name="Tanahashi T."/>
            <person name="Sakakibara K."/>
            <person name="Fujita T."/>
            <person name="Oishi K."/>
            <person name="Shin-I T."/>
            <person name="Kuroki Y."/>
            <person name="Toyoda A."/>
            <person name="Suzuki Y."/>
            <person name="Hashimoto A."/>
            <person name="Yamaguchi K."/>
            <person name="Sugano A."/>
            <person name="Kohara Y."/>
            <person name="Fujiyama A."/>
            <person name="Anterola A."/>
            <person name="Aoki S."/>
            <person name="Ashton N."/>
            <person name="Barbazuk W.B."/>
            <person name="Barker E."/>
            <person name="Bennetzen J."/>
            <person name="Bezanilla M."/>
            <person name="Blankenship R."/>
            <person name="Cho S.H."/>
            <person name="Dutcher S."/>
            <person name="Estelle M."/>
            <person name="Fawcett J.A."/>
            <person name="Gundlach H."/>
            <person name="Hanada K."/>
            <person name="Heyl A."/>
            <person name="Hicks K.A."/>
            <person name="Hugh J."/>
            <person name="Lohr M."/>
            <person name="Mayer K."/>
            <person name="Melkozernov A."/>
            <person name="Murata T."/>
            <person name="Nelson D."/>
            <person name="Pils B."/>
            <person name="Prigge M."/>
            <person name="Reiss B."/>
            <person name="Renner T."/>
            <person name="Rombauts S."/>
            <person name="Rushton P."/>
            <person name="Sanderfoot A."/>
            <person name="Schween G."/>
            <person name="Shiu S.-H."/>
            <person name="Stueber K."/>
            <person name="Theodoulou F.L."/>
            <person name="Tu H."/>
            <person name="Van de Peer Y."/>
            <person name="Verrier P.J."/>
            <person name="Waters E."/>
            <person name="Wood A."/>
            <person name="Yang L."/>
            <person name="Cove D."/>
            <person name="Cuming A."/>
            <person name="Hasebe M."/>
            <person name="Lucas S."/>
            <person name="Mishler D.B."/>
            <person name="Reski R."/>
            <person name="Grigoriev I."/>
            <person name="Quatrano R.S."/>
            <person name="Boore J.L."/>
        </authorList>
    </citation>
    <scope>NUCLEOTIDE SEQUENCE [LARGE SCALE GENOMIC DNA]</scope>
    <source>
        <strain evidence="3 4">cv. Gransden 2004</strain>
    </source>
</reference>
<keyword evidence="4" id="KW-1185">Reference proteome</keyword>
<evidence type="ECO:0000313" key="4">
    <source>
        <dbReference type="Proteomes" id="UP000006727"/>
    </source>
</evidence>
<gene>
    <name evidence="2" type="ORF">PHYPA_027290</name>
</gene>
<keyword evidence="1" id="KW-1133">Transmembrane helix</keyword>
<keyword evidence="1" id="KW-0472">Membrane</keyword>
<feature type="transmembrane region" description="Helical" evidence="1">
    <location>
        <begin position="49"/>
        <end position="65"/>
    </location>
</feature>
<evidence type="ECO:0000313" key="2">
    <source>
        <dbReference type="EMBL" id="PNR30974.1"/>
    </source>
</evidence>
<reference evidence="2 4" key="2">
    <citation type="journal article" date="2018" name="Plant J.">
        <title>The Physcomitrella patens chromosome-scale assembly reveals moss genome structure and evolution.</title>
        <authorList>
            <person name="Lang D."/>
            <person name="Ullrich K.K."/>
            <person name="Murat F."/>
            <person name="Fuchs J."/>
            <person name="Jenkins J."/>
            <person name="Haas F.B."/>
            <person name="Piednoel M."/>
            <person name="Gundlach H."/>
            <person name="Van Bel M."/>
            <person name="Meyberg R."/>
            <person name="Vives C."/>
            <person name="Morata J."/>
            <person name="Symeonidi A."/>
            <person name="Hiss M."/>
            <person name="Muchero W."/>
            <person name="Kamisugi Y."/>
            <person name="Saleh O."/>
            <person name="Blanc G."/>
            <person name="Decker E.L."/>
            <person name="van Gessel N."/>
            <person name="Grimwood J."/>
            <person name="Hayes R.D."/>
            <person name="Graham S.W."/>
            <person name="Gunter L.E."/>
            <person name="McDaniel S.F."/>
            <person name="Hoernstein S.N.W."/>
            <person name="Larsson A."/>
            <person name="Li F.W."/>
            <person name="Perroud P.F."/>
            <person name="Phillips J."/>
            <person name="Ranjan P."/>
            <person name="Rokshar D.S."/>
            <person name="Rothfels C.J."/>
            <person name="Schneider L."/>
            <person name="Shu S."/>
            <person name="Stevenson D.W."/>
            <person name="Thummler F."/>
            <person name="Tillich M."/>
            <person name="Villarreal Aguilar J.C."/>
            <person name="Widiez T."/>
            <person name="Wong G.K."/>
            <person name="Wymore A."/>
            <person name="Zhang Y."/>
            <person name="Zimmer A.D."/>
            <person name="Quatrano R.S."/>
            <person name="Mayer K.F.X."/>
            <person name="Goodstein D."/>
            <person name="Casacuberta J.M."/>
            <person name="Vandepoele K."/>
            <person name="Reski R."/>
            <person name="Cuming A.C."/>
            <person name="Tuskan G.A."/>
            <person name="Maumus F."/>
            <person name="Salse J."/>
            <person name="Schmutz J."/>
            <person name="Rensing S.A."/>
        </authorList>
    </citation>
    <scope>NUCLEOTIDE SEQUENCE [LARGE SCALE GENOMIC DNA]</scope>
    <source>
        <strain evidence="3 4">cv. Gransden 2004</strain>
    </source>
</reference>
<reference evidence="3" key="3">
    <citation type="submission" date="2020-12" db="UniProtKB">
        <authorList>
            <consortium name="EnsemblPlants"/>
        </authorList>
    </citation>
    <scope>IDENTIFICATION</scope>
</reference>